<keyword evidence="5" id="KW-1185">Reference proteome</keyword>
<keyword evidence="2" id="KW-0520">NAD</keyword>
<reference evidence="4" key="1">
    <citation type="submission" date="2021-01" db="UniProtKB">
        <authorList>
            <consortium name="EnsemblPlants"/>
        </authorList>
    </citation>
    <scope>IDENTIFICATION</scope>
</reference>
<evidence type="ECO:0000256" key="1">
    <source>
        <dbReference type="ARBA" id="ARBA00007637"/>
    </source>
</evidence>
<dbReference type="GO" id="GO:0016853">
    <property type="term" value="F:isomerase activity"/>
    <property type="evidence" value="ECO:0007669"/>
    <property type="project" value="UniProtKB-KW"/>
</dbReference>
<evidence type="ECO:0000256" key="3">
    <source>
        <dbReference type="ARBA" id="ARBA00023235"/>
    </source>
</evidence>
<dbReference type="AlphaFoldDB" id="A0A7N0T1Q5"/>
<protein>
    <submittedName>
        <fullName evidence="4">Uncharacterized protein</fullName>
    </submittedName>
</protein>
<accession>A0A7N0T1Q5</accession>
<evidence type="ECO:0000313" key="4">
    <source>
        <dbReference type="EnsemblPlants" id="Kaladp0018s0093.1.v1.1.CDS.1"/>
    </source>
</evidence>
<name>A0A7N0T1Q5_KALFE</name>
<dbReference type="SUPFAM" id="SSF51735">
    <property type="entry name" value="NAD(P)-binding Rossmann-fold domains"/>
    <property type="match status" value="1"/>
</dbReference>
<organism evidence="4 5">
    <name type="scientific">Kalanchoe fedtschenkoi</name>
    <name type="common">Lavender scallops</name>
    <name type="synonym">South American air plant</name>
    <dbReference type="NCBI Taxonomy" id="63787"/>
    <lineage>
        <taxon>Eukaryota</taxon>
        <taxon>Viridiplantae</taxon>
        <taxon>Streptophyta</taxon>
        <taxon>Embryophyta</taxon>
        <taxon>Tracheophyta</taxon>
        <taxon>Spermatophyta</taxon>
        <taxon>Magnoliopsida</taxon>
        <taxon>eudicotyledons</taxon>
        <taxon>Gunneridae</taxon>
        <taxon>Pentapetalae</taxon>
        <taxon>Saxifragales</taxon>
        <taxon>Crassulaceae</taxon>
        <taxon>Kalanchoe</taxon>
    </lineage>
</organism>
<evidence type="ECO:0000313" key="5">
    <source>
        <dbReference type="Proteomes" id="UP000594263"/>
    </source>
</evidence>
<dbReference type="Gramene" id="Kaladp0018s0093.1.v1.1">
    <property type="protein sequence ID" value="Kaladp0018s0093.1.v1.1.CDS.1"/>
    <property type="gene ID" value="Kaladp0018s0093.v1.1"/>
</dbReference>
<sequence length="94" mass="11131">MGILERLLKLKPNEKVLTLPRNGDVQFAHANISLAQMELGYKPTTDLLTGLKKFVKWYLSYWLLWQWEEKFSMKQLLSVFSDIYSHLLFIMILP</sequence>
<evidence type="ECO:0000256" key="2">
    <source>
        <dbReference type="ARBA" id="ARBA00023027"/>
    </source>
</evidence>
<comment type="similarity">
    <text evidence="1">Belongs to the NAD(P)-dependent epimerase/dehydratase family.</text>
</comment>
<proteinExistence type="inferred from homology"/>
<dbReference type="PANTHER" id="PTHR43574">
    <property type="entry name" value="EPIMERASE-RELATED"/>
    <property type="match status" value="1"/>
</dbReference>
<dbReference type="Proteomes" id="UP000594263">
    <property type="component" value="Unplaced"/>
</dbReference>
<keyword evidence="3" id="KW-0413">Isomerase</keyword>
<dbReference type="EnsemblPlants" id="Kaladp0018s0093.1.v1.1">
    <property type="protein sequence ID" value="Kaladp0018s0093.1.v1.1.CDS.1"/>
    <property type="gene ID" value="Kaladp0018s0093.v1.1"/>
</dbReference>
<dbReference type="Gene3D" id="3.90.25.10">
    <property type="entry name" value="UDP-galactose 4-epimerase, domain 1"/>
    <property type="match status" value="1"/>
</dbReference>
<dbReference type="InterPro" id="IPR036291">
    <property type="entry name" value="NAD(P)-bd_dom_sf"/>
</dbReference>